<evidence type="ECO:0000256" key="1">
    <source>
        <dbReference type="ARBA" id="ARBA00023015"/>
    </source>
</evidence>
<keyword evidence="1" id="KW-0805">Transcription regulation</keyword>
<dbReference type="InterPro" id="IPR050109">
    <property type="entry name" value="HTH-type_TetR-like_transc_reg"/>
</dbReference>
<dbReference type="RefSeq" id="WP_307309979.1">
    <property type="nucleotide sequence ID" value="NZ_JAUSRE010000017.1"/>
</dbReference>
<dbReference type="Proteomes" id="UP001226577">
    <property type="component" value="Unassembled WGS sequence"/>
</dbReference>
<accession>A0ABT9RXV2</accession>
<dbReference type="InterPro" id="IPR009057">
    <property type="entry name" value="Homeodomain-like_sf"/>
</dbReference>
<dbReference type="PROSITE" id="PS50977">
    <property type="entry name" value="HTH_TETR_2"/>
    <property type="match status" value="1"/>
</dbReference>
<name>A0ABT9RXV2_9MICC</name>
<proteinExistence type="predicted"/>
<reference evidence="6 7" key="1">
    <citation type="submission" date="2023-07" db="EMBL/GenBank/DDBJ databases">
        <title>Sorghum-associated microbial communities from plants grown in Nebraska, USA.</title>
        <authorList>
            <person name="Schachtman D."/>
        </authorList>
    </citation>
    <scope>NUCLEOTIDE SEQUENCE [LARGE SCALE GENOMIC DNA]</scope>
    <source>
        <strain evidence="6 7">CC222</strain>
    </source>
</reference>
<organism evidence="6 7">
    <name type="scientific">Pseudarthrobacter enclensis</name>
    <dbReference type="NCBI Taxonomy" id="993070"/>
    <lineage>
        <taxon>Bacteria</taxon>
        <taxon>Bacillati</taxon>
        <taxon>Actinomycetota</taxon>
        <taxon>Actinomycetes</taxon>
        <taxon>Micrococcales</taxon>
        <taxon>Micrococcaceae</taxon>
        <taxon>Pseudarthrobacter</taxon>
    </lineage>
</organism>
<dbReference type="InterPro" id="IPR001647">
    <property type="entry name" value="HTH_TetR"/>
</dbReference>
<evidence type="ECO:0000256" key="4">
    <source>
        <dbReference type="PROSITE-ProRule" id="PRU00335"/>
    </source>
</evidence>
<protein>
    <submittedName>
        <fullName evidence="6">AcrR family transcriptional regulator</fullName>
    </submittedName>
</protein>
<dbReference type="SUPFAM" id="SSF46689">
    <property type="entry name" value="Homeodomain-like"/>
    <property type="match status" value="1"/>
</dbReference>
<keyword evidence="2 4" id="KW-0238">DNA-binding</keyword>
<evidence type="ECO:0000259" key="5">
    <source>
        <dbReference type="PROSITE" id="PS50977"/>
    </source>
</evidence>
<keyword evidence="3" id="KW-0804">Transcription</keyword>
<dbReference type="PANTHER" id="PTHR30055:SF234">
    <property type="entry name" value="HTH-TYPE TRANSCRIPTIONAL REGULATOR BETI"/>
    <property type="match status" value="1"/>
</dbReference>
<dbReference type="EMBL" id="JAUSRE010000017">
    <property type="protein sequence ID" value="MDP9889585.1"/>
    <property type="molecule type" value="Genomic_DNA"/>
</dbReference>
<sequence>MRADAQRNRDRIVEVARELFRARGFDAVSMDEVAKGAGVGPGTLYRHFPTKESLYDAIIEAWSEKVNGAVDRALALEAPARVRLLAWLSDYAAMLTEHKGAAARITGALGDPGSPFAAKCQTYLGANQRLIEGMDSALRPGANAMQISRLVGGVAAVADNSELPADSVTAMLAVIADGLLASVNA</sequence>
<feature type="domain" description="HTH tetR-type" evidence="5">
    <location>
        <begin position="6"/>
        <end position="66"/>
    </location>
</feature>
<gene>
    <name evidence="6" type="ORF">J2X98_003196</name>
</gene>
<keyword evidence="7" id="KW-1185">Reference proteome</keyword>
<dbReference type="InterPro" id="IPR023772">
    <property type="entry name" value="DNA-bd_HTH_TetR-type_CS"/>
</dbReference>
<evidence type="ECO:0000313" key="7">
    <source>
        <dbReference type="Proteomes" id="UP001226577"/>
    </source>
</evidence>
<dbReference type="PRINTS" id="PR00455">
    <property type="entry name" value="HTHTETR"/>
</dbReference>
<evidence type="ECO:0000256" key="3">
    <source>
        <dbReference type="ARBA" id="ARBA00023163"/>
    </source>
</evidence>
<dbReference type="Gene3D" id="1.10.357.10">
    <property type="entry name" value="Tetracycline Repressor, domain 2"/>
    <property type="match status" value="1"/>
</dbReference>
<dbReference type="PANTHER" id="PTHR30055">
    <property type="entry name" value="HTH-TYPE TRANSCRIPTIONAL REGULATOR RUTR"/>
    <property type="match status" value="1"/>
</dbReference>
<feature type="DNA-binding region" description="H-T-H motif" evidence="4">
    <location>
        <begin position="29"/>
        <end position="48"/>
    </location>
</feature>
<evidence type="ECO:0000256" key="2">
    <source>
        <dbReference type="ARBA" id="ARBA00023125"/>
    </source>
</evidence>
<dbReference type="PROSITE" id="PS01081">
    <property type="entry name" value="HTH_TETR_1"/>
    <property type="match status" value="1"/>
</dbReference>
<dbReference type="Pfam" id="PF00440">
    <property type="entry name" value="TetR_N"/>
    <property type="match status" value="1"/>
</dbReference>
<evidence type="ECO:0000313" key="6">
    <source>
        <dbReference type="EMBL" id="MDP9889585.1"/>
    </source>
</evidence>
<comment type="caution">
    <text evidence="6">The sequence shown here is derived from an EMBL/GenBank/DDBJ whole genome shotgun (WGS) entry which is preliminary data.</text>
</comment>